<dbReference type="AlphaFoldDB" id="A0A183BYT3"/>
<comment type="subcellular location">
    <subcellularLocation>
        <location evidence="1">Endoplasmic reticulum membrane</location>
        <topology evidence="1">Single-pass membrane protein</topology>
    </subcellularLocation>
</comment>
<evidence type="ECO:0000256" key="8">
    <source>
        <dbReference type="ARBA" id="ARBA00038831"/>
    </source>
</evidence>
<dbReference type="GO" id="GO:0030968">
    <property type="term" value="P:endoplasmic reticulum unfolded protein response"/>
    <property type="evidence" value="ECO:0007669"/>
    <property type="project" value="TreeGrafter"/>
</dbReference>
<evidence type="ECO:0000256" key="5">
    <source>
        <dbReference type="ARBA" id="ARBA00022989"/>
    </source>
</evidence>
<evidence type="ECO:0000256" key="6">
    <source>
        <dbReference type="ARBA" id="ARBA00023136"/>
    </source>
</evidence>
<evidence type="ECO:0000313" key="10">
    <source>
        <dbReference type="Proteomes" id="UP000050741"/>
    </source>
</evidence>
<dbReference type="GO" id="GO:0005789">
    <property type="term" value="C:endoplasmic reticulum membrane"/>
    <property type="evidence" value="ECO:0007669"/>
    <property type="project" value="UniProtKB-SubCell"/>
</dbReference>
<comment type="function">
    <text evidence="7">Interacts with target proteins during their translocation into the lumen of the endoplasmic reticulum. Protects unfolded target proteins against degradation during ER stress. May facilitate glycosylation of target proteins after termination of ER stress. May modulate the use of N-glycosylation sites on target proteins.</text>
</comment>
<keyword evidence="4" id="KW-0256">Endoplasmic reticulum</keyword>
<dbReference type="Pfam" id="PF06624">
    <property type="entry name" value="RAMP4"/>
    <property type="match status" value="1"/>
</dbReference>
<keyword evidence="6 9" id="KW-0472">Membrane</keyword>
<dbReference type="WBParaSite" id="GPLIN_000577300">
    <property type="protein sequence ID" value="GPLIN_000577300"/>
    <property type="gene ID" value="GPLIN_000577300"/>
</dbReference>
<evidence type="ECO:0000256" key="7">
    <source>
        <dbReference type="ARBA" id="ARBA00037157"/>
    </source>
</evidence>
<name>A0A183BYT3_GLOPA</name>
<organism evidence="10 11">
    <name type="scientific">Globodera pallida</name>
    <name type="common">Potato cyst nematode worm</name>
    <name type="synonym">Heterodera pallida</name>
    <dbReference type="NCBI Taxonomy" id="36090"/>
    <lineage>
        <taxon>Eukaryota</taxon>
        <taxon>Metazoa</taxon>
        <taxon>Ecdysozoa</taxon>
        <taxon>Nematoda</taxon>
        <taxon>Chromadorea</taxon>
        <taxon>Rhabditida</taxon>
        <taxon>Tylenchina</taxon>
        <taxon>Tylenchomorpha</taxon>
        <taxon>Tylenchoidea</taxon>
        <taxon>Heteroderidae</taxon>
        <taxon>Heteroderinae</taxon>
        <taxon>Globodera</taxon>
    </lineage>
</organism>
<dbReference type="PANTHER" id="PTHR15601:SF0">
    <property type="entry name" value="GEO09675P1"/>
    <property type="match status" value="1"/>
</dbReference>
<sequence length="142" mass="14988">MMAQFSSTTSANCWAPASEASAQVGAGPGGNHQNTAGGIVCPIPSGDAATQMLFKQHPQHAFTAHLRSNAAAQHHHQLQPVQQPFAGGSQQHHGAWLHFSKNVVSRGQVAKSLKPQANQYPAAPWLIGIFVFVVCGSAVFEL</sequence>
<evidence type="ECO:0000256" key="3">
    <source>
        <dbReference type="ARBA" id="ARBA00022692"/>
    </source>
</evidence>
<keyword evidence="5 9" id="KW-1133">Transmembrane helix</keyword>
<evidence type="ECO:0000256" key="1">
    <source>
        <dbReference type="ARBA" id="ARBA00004389"/>
    </source>
</evidence>
<evidence type="ECO:0000313" key="11">
    <source>
        <dbReference type="WBParaSite" id="GPLIN_000577300"/>
    </source>
</evidence>
<protein>
    <submittedName>
        <fullName evidence="11">One cut domain family member</fullName>
    </submittedName>
</protein>
<proteinExistence type="inferred from homology"/>
<evidence type="ECO:0000256" key="2">
    <source>
        <dbReference type="ARBA" id="ARBA00005500"/>
    </source>
</evidence>
<feature type="transmembrane region" description="Helical" evidence="9">
    <location>
        <begin position="122"/>
        <end position="140"/>
    </location>
</feature>
<evidence type="ECO:0000256" key="4">
    <source>
        <dbReference type="ARBA" id="ARBA00022824"/>
    </source>
</evidence>
<dbReference type="InterPro" id="IPR010580">
    <property type="entry name" value="ER_stress-assoc"/>
</dbReference>
<evidence type="ECO:0000256" key="9">
    <source>
        <dbReference type="SAM" id="Phobius"/>
    </source>
</evidence>
<reference evidence="10" key="2">
    <citation type="submission" date="2014-05" db="EMBL/GenBank/DDBJ databases">
        <title>The genome and life-stage specific transcriptomes of Globodera pallida elucidate key aspects of plant parasitism by a cyst nematode.</title>
        <authorList>
            <person name="Cotton J.A."/>
            <person name="Lilley C.J."/>
            <person name="Jones L.M."/>
            <person name="Kikuchi T."/>
            <person name="Reid A.J."/>
            <person name="Thorpe P."/>
            <person name="Tsai I.J."/>
            <person name="Beasley H."/>
            <person name="Blok V."/>
            <person name="Cock P.J.A."/>
            <person name="Van den Akker S.E."/>
            <person name="Holroyd N."/>
            <person name="Hunt M."/>
            <person name="Mantelin S."/>
            <person name="Naghra H."/>
            <person name="Pain A."/>
            <person name="Palomares-Rius J.E."/>
            <person name="Zarowiecki M."/>
            <person name="Berriman M."/>
            <person name="Jones J.T."/>
            <person name="Urwin P.E."/>
        </authorList>
    </citation>
    <scope>NUCLEOTIDE SEQUENCE [LARGE SCALE GENOMIC DNA]</scope>
    <source>
        <strain evidence="10">Lindley</strain>
    </source>
</reference>
<dbReference type="Proteomes" id="UP000050741">
    <property type="component" value="Unassembled WGS sequence"/>
</dbReference>
<accession>A0A183BYT3</accession>
<keyword evidence="3 9" id="KW-0812">Transmembrane</keyword>
<comment type="similarity">
    <text evidence="2">Belongs to the RAMP4 family.</text>
</comment>
<reference evidence="11" key="3">
    <citation type="submission" date="2016-06" db="UniProtKB">
        <authorList>
            <consortium name="WormBaseParasite"/>
        </authorList>
    </citation>
    <scope>IDENTIFICATION</scope>
</reference>
<comment type="subunit">
    <text evidence="8">Interacts with SEC61B, SEC61A1 and the SEC61 complex. Interacts with CANX.</text>
</comment>
<dbReference type="PANTHER" id="PTHR15601">
    <property type="entry name" value="STRESS ASSOCIATED ENDOPLASMIC RETICULUM PROTEIN SERP1/RAMP4"/>
    <property type="match status" value="1"/>
</dbReference>
<keyword evidence="10" id="KW-1185">Reference proteome</keyword>
<reference evidence="10" key="1">
    <citation type="submission" date="2013-12" db="EMBL/GenBank/DDBJ databases">
        <authorList>
            <person name="Aslett M."/>
        </authorList>
    </citation>
    <scope>NUCLEOTIDE SEQUENCE [LARGE SCALE GENOMIC DNA]</scope>
    <source>
        <strain evidence="10">Lindley</strain>
    </source>
</reference>